<dbReference type="AlphaFoldDB" id="M1YXT3"/>
<dbReference type="OrthoDB" id="9808397at2"/>
<dbReference type="InterPro" id="IPR041628">
    <property type="entry name" value="ChlI/MoxR_AAA_lid"/>
</dbReference>
<organism evidence="2 3">
    <name type="scientific">[Clostridium] ultunense Esp</name>
    <dbReference type="NCBI Taxonomy" id="1288971"/>
    <lineage>
        <taxon>Bacteria</taxon>
        <taxon>Bacillati</taxon>
        <taxon>Bacillota</taxon>
        <taxon>Tissierellia</taxon>
        <taxon>Tissierellales</taxon>
        <taxon>Tepidimicrobiaceae</taxon>
        <taxon>Schnuerera</taxon>
    </lineage>
</organism>
<evidence type="ECO:0000313" key="2">
    <source>
        <dbReference type="EMBL" id="SHD76058.1"/>
    </source>
</evidence>
<proteinExistence type="predicted"/>
<dbReference type="Gene3D" id="1.10.8.80">
    <property type="entry name" value="Magnesium chelatase subunit I, C-Terminal domain"/>
    <property type="match status" value="1"/>
</dbReference>
<reference evidence="2 3" key="1">
    <citation type="submission" date="2016-11" db="EMBL/GenBank/DDBJ databases">
        <authorList>
            <person name="Manzoor S."/>
        </authorList>
    </citation>
    <scope>NUCLEOTIDE SEQUENCE [LARGE SCALE GENOMIC DNA]</scope>
    <source>
        <strain evidence="2">Clostridium ultunense strain Esp</strain>
    </source>
</reference>
<dbReference type="Pfam" id="PF17863">
    <property type="entry name" value="AAA_lid_2"/>
    <property type="match status" value="1"/>
</dbReference>
<accession>M1YXT3</accession>
<evidence type="ECO:0000259" key="1">
    <source>
        <dbReference type="Pfam" id="PF17863"/>
    </source>
</evidence>
<protein>
    <recommendedName>
        <fullName evidence="1">ChlI/MoxR AAA lid domain-containing protein</fullName>
    </recommendedName>
</protein>
<keyword evidence="3" id="KW-1185">Reference proteome</keyword>
<sequence length="54" mass="6267">MYGRDYIIPEDVKTMAPRVLNHRIIAKGRNRMGDTIKLIETILEKRGTLRKDIG</sequence>
<dbReference type="HOGENOM" id="CLU_3042286_0_0_9"/>
<feature type="domain" description="ChlI/MoxR AAA lid" evidence="1">
    <location>
        <begin position="2"/>
        <end position="32"/>
    </location>
</feature>
<evidence type="ECO:0000313" key="3">
    <source>
        <dbReference type="Proteomes" id="UP000245423"/>
    </source>
</evidence>
<dbReference type="Proteomes" id="UP000245423">
    <property type="component" value="Chromosome 1"/>
</dbReference>
<gene>
    <name evidence="2" type="ORF">CUESP1_0675</name>
</gene>
<dbReference type="EMBL" id="LT669839">
    <property type="protein sequence ID" value="SHD76058.1"/>
    <property type="molecule type" value="Genomic_DNA"/>
</dbReference>
<name>M1YXT3_9FIRM</name>